<dbReference type="PANTHER" id="PTHR43750">
    <property type="entry name" value="UDP-GLUCOSE 6-DEHYDROGENASE TUAD"/>
    <property type="match status" value="1"/>
</dbReference>
<feature type="binding site" evidence="10">
    <location>
        <position position="263"/>
    </location>
    <ligand>
        <name>NAD(+)</name>
        <dbReference type="ChEBI" id="CHEBI:57540"/>
    </ligand>
</feature>
<evidence type="ECO:0000256" key="4">
    <source>
        <dbReference type="ARBA" id="ARBA00023002"/>
    </source>
</evidence>
<evidence type="ECO:0000256" key="10">
    <source>
        <dbReference type="PIRSR" id="PIRSR500134-3"/>
    </source>
</evidence>
<dbReference type="PANTHER" id="PTHR43750:SF3">
    <property type="entry name" value="UDP-GLUCOSE 6-DEHYDROGENASE TUAD"/>
    <property type="match status" value="1"/>
</dbReference>
<proteinExistence type="inferred from homology"/>
<feature type="binding site" evidence="10">
    <location>
        <position position="30"/>
    </location>
    <ligand>
        <name>NAD(+)</name>
        <dbReference type="ChEBI" id="CHEBI:57540"/>
    </ligand>
</feature>
<dbReference type="Gene3D" id="3.40.50.720">
    <property type="entry name" value="NAD(P)-binding Rossmann-like Domain"/>
    <property type="match status" value="2"/>
</dbReference>
<comment type="pathway">
    <text evidence="1">Nucleotide-sugar biosynthesis; UDP-alpha-D-glucuronate biosynthesis; UDP-alpha-D-glucuronate from UDP-alpha-D-glucose: step 1/1.</text>
</comment>
<dbReference type="SUPFAM" id="SSF52413">
    <property type="entry name" value="UDP-glucose/GDP-mannose dehydrogenase C-terminal domain"/>
    <property type="match status" value="1"/>
</dbReference>
<dbReference type="EC" id="1.1.1.22" evidence="3 7"/>
<feature type="binding site" evidence="10">
    <location>
        <position position="121"/>
    </location>
    <ligand>
        <name>NAD(+)</name>
        <dbReference type="ChEBI" id="CHEBI:57540"/>
    </ligand>
</feature>
<feature type="active site" description="Nucleophile" evidence="8">
    <location>
        <position position="260"/>
    </location>
</feature>
<dbReference type="AlphaFoldDB" id="A0A919XG81"/>
<dbReference type="Gene3D" id="1.20.5.100">
    <property type="entry name" value="Cytochrome c1, transmembrane anchor, C-terminal"/>
    <property type="match status" value="1"/>
</dbReference>
<keyword evidence="13" id="KW-1185">Reference proteome</keyword>
<dbReference type="Pfam" id="PF03720">
    <property type="entry name" value="UDPG_MGDP_dh_C"/>
    <property type="match status" value="1"/>
</dbReference>
<comment type="caution">
    <text evidence="12">The sequence shown here is derived from an EMBL/GenBank/DDBJ whole genome shotgun (WGS) entry which is preliminary data.</text>
</comment>
<dbReference type="InterPro" id="IPR017476">
    <property type="entry name" value="UDP-Glc/GDP-Man"/>
</dbReference>
<evidence type="ECO:0000256" key="2">
    <source>
        <dbReference type="ARBA" id="ARBA00006601"/>
    </source>
</evidence>
<feature type="binding site" evidence="9">
    <location>
        <position position="257"/>
    </location>
    <ligand>
        <name>substrate</name>
    </ligand>
</feature>
<dbReference type="GO" id="GO:0003979">
    <property type="term" value="F:UDP-glucose 6-dehydrogenase activity"/>
    <property type="evidence" value="ECO:0007669"/>
    <property type="project" value="UniProtKB-EC"/>
</dbReference>
<keyword evidence="4 7" id="KW-0560">Oxidoreductase</keyword>
<feature type="binding site" evidence="9">
    <location>
        <position position="320"/>
    </location>
    <ligand>
        <name>substrate</name>
    </ligand>
</feature>
<dbReference type="SUPFAM" id="SSF51735">
    <property type="entry name" value="NAD(P)-binding Rossmann-fold domains"/>
    <property type="match status" value="1"/>
</dbReference>
<dbReference type="PIRSF" id="PIRSF000124">
    <property type="entry name" value="UDPglc_GDPman_dh"/>
    <property type="match status" value="1"/>
</dbReference>
<dbReference type="InterPro" id="IPR008927">
    <property type="entry name" value="6-PGluconate_DH-like_C_sf"/>
</dbReference>
<evidence type="ECO:0000256" key="5">
    <source>
        <dbReference type="ARBA" id="ARBA00023027"/>
    </source>
</evidence>
<dbReference type="RefSeq" id="WP_160037530.1">
    <property type="nucleotide sequence ID" value="NZ_BORQ01000001.1"/>
</dbReference>
<feature type="binding site" evidence="9">
    <location>
        <position position="204"/>
    </location>
    <ligand>
        <name>substrate</name>
    </ligand>
</feature>
<evidence type="ECO:0000313" key="12">
    <source>
        <dbReference type="EMBL" id="GIO29823.1"/>
    </source>
</evidence>
<dbReference type="InterPro" id="IPR036220">
    <property type="entry name" value="UDP-Glc/GDP-Man_DH_C_sf"/>
</dbReference>
<dbReference type="NCBIfam" id="TIGR03026">
    <property type="entry name" value="NDP-sugDHase"/>
    <property type="match status" value="1"/>
</dbReference>
<protein>
    <recommendedName>
        <fullName evidence="3 7">UDP-glucose 6-dehydrogenase</fullName>
        <ecNumber evidence="3 7">1.1.1.22</ecNumber>
    </recommendedName>
</protein>
<keyword evidence="5 7" id="KW-0520">NAD</keyword>
<dbReference type="Pfam" id="PF03721">
    <property type="entry name" value="UDPG_MGDP_dh_N"/>
    <property type="match status" value="1"/>
</dbReference>
<evidence type="ECO:0000256" key="7">
    <source>
        <dbReference type="PIRNR" id="PIRNR000124"/>
    </source>
</evidence>
<feature type="binding site" evidence="10">
    <location>
        <position position="35"/>
    </location>
    <ligand>
        <name>NAD(+)</name>
        <dbReference type="ChEBI" id="CHEBI:57540"/>
    </ligand>
</feature>
<evidence type="ECO:0000259" key="11">
    <source>
        <dbReference type="SMART" id="SM00984"/>
    </source>
</evidence>
<dbReference type="InterPro" id="IPR001732">
    <property type="entry name" value="UDP-Glc/GDP-Man_DH_N"/>
</dbReference>
<feature type="binding site" evidence="10">
    <location>
        <position position="86"/>
    </location>
    <ligand>
        <name>NAD(+)</name>
        <dbReference type="ChEBI" id="CHEBI:57540"/>
    </ligand>
</feature>
<evidence type="ECO:0000256" key="6">
    <source>
        <dbReference type="ARBA" id="ARBA00047473"/>
    </source>
</evidence>
<dbReference type="GO" id="GO:0051287">
    <property type="term" value="F:NAD binding"/>
    <property type="evidence" value="ECO:0007669"/>
    <property type="project" value="InterPro"/>
</dbReference>
<dbReference type="SMART" id="SM00984">
    <property type="entry name" value="UDPG_MGDP_dh_C"/>
    <property type="match status" value="1"/>
</dbReference>
<organism evidence="12 13">
    <name type="scientific">Paenibacillus albilobatus</name>
    <dbReference type="NCBI Taxonomy" id="2716884"/>
    <lineage>
        <taxon>Bacteria</taxon>
        <taxon>Bacillati</taxon>
        <taxon>Bacillota</taxon>
        <taxon>Bacilli</taxon>
        <taxon>Bacillales</taxon>
        <taxon>Paenibacillaceae</taxon>
        <taxon>Paenibacillus</taxon>
    </lineage>
</organism>
<name>A0A919XG81_9BACL</name>
<feature type="domain" description="UDP-glucose/GDP-mannose dehydrogenase C-terminal" evidence="11">
    <location>
        <begin position="313"/>
        <end position="414"/>
    </location>
</feature>
<evidence type="ECO:0000313" key="13">
    <source>
        <dbReference type="Proteomes" id="UP000679779"/>
    </source>
</evidence>
<dbReference type="Pfam" id="PF00984">
    <property type="entry name" value="UDPG_MGDP_dh"/>
    <property type="match status" value="1"/>
</dbReference>
<evidence type="ECO:0000256" key="3">
    <source>
        <dbReference type="ARBA" id="ARBA00012954"/>
    </source>
</evidence>
<evidence type="ECO:0000256" key="8">
    <source>
        <dbReference type="PIRSR" id="PIRSR500134-1"/>
    </source>
</evidence>
<accession>A0A919XG81</accession>
<dbReference type="Proteomes" id="UP000679779">
    <property type="component" value="Unassembled WGS sequence"/>
</dbReference>
<dbReference type="GO" id="GO:0000271">
    <property type="term" value="P:polysaccharide biosynthetic process"/>
    <property type="evidence" value="ECO:0007669"/>
    <property type="project" value="InterPro"/>
</dbReference>
<dbReference type="InterPro" id="IPR014027">
    <property type="entry name" value="UDP-Glc/GDP-Man_DH_C"/>
</dbReference>
<dbReference type="EMBL" id="BORQ01000001">
    <property type="protein sequence ID" value="GIO29823.1"/>
    <property type="molecule type" value="Genomic_DNA"/>
</dbReference>
<feature type="binding site" evidence="9">
    <location>
        <begin position="249"/>
        <end position="253"/>
    </location>
    <ligand>
        <name>substrate</name>
    </ligand>
</feature>
<gene>
    <name evidence="12" type="ORF">J2TS6_09640</name>
</gene>
<dbReference type="PIRSF" id="PIRSF500134">
    <property type="entry name" value="UDPglc_DH_bac"/>
    <property type="match status" value="1"/>
</dbReference>
<evidence type="ECO:0000256" key="1">
    <source>
        <dbReference type="ARBA" id="ARBA00004701"/>
    </source>
</evidence>
<dbReference type="SUPFAM" id="SSF48179">
    <property type="entry name" value="6-phosphogluconate dehydrogenase C-terminal domain-like"/>
    <property type="match status" value="1"/>
</dbReference>
<evidence type="ECO:0000256" key="9">
    <source>
        <dbReference type="PIRSR" id="PIRSR500134-2"/>
    </source>
</evidence>
<dbReference type="InterPro" id="IPR028357">
    <property type="entry name" value="UDPglc_DH_bac"/>
</dbReference>
<dbReference type="InterPro" id="IPR036291">
    <property type="entry name" value="NAD(P)-bd_dom_sf"/>
</dbReference>
<feature type="binding site" evidence="9">
    <location>
        <begin position="152"/>
        <end position="155"/>
    </location>
    <ligand>
        <name>substrate</name>
    </ligand>
</feature>
<feature type="binding site" evidence="10">
    <location>
        <position position="327"/>
    </location>
    <ligand>
        <name>NAD(+)</name>
        <dbReference type="ChEBI" id="CHEBI:57540"/>
    </ligand>
</feature>
<comment type="similarity">
    <text evidence="2 7">Belongs to the UDP-glucose/GDP-mannose dehydrogenase family.</text>
</comment>
<dbReference type="InterPro" id="IPR014026">
    <property type="entry name" value="UDP-Glc/GDP-Man_DH_dimer"/>
</dbReference>
<sequence>MNILVIGTGYVGTTTALVFAEIGWNVTGLDVDPQKIEHLRQGKLHFYEPGLEGLLKKHLGTKRIRFTTDKKEAIENNAIIFICVGTPSLPDGRADLRYVKQAAEDIGRHMNGDKLIINKSTVPVGTQELVTGWTRDARTVPYPFEVASNPEFLREGKALMDALQPDRIIIGTNSDNVAKRIGKLYESMQCPIIVTTPRTAEFTKYAANAFLATKISFINELARLSDRLGVNVKEVAYGIGLDNRIGPSFLQAGIGYGGSCFPKDVAALLNMAEHNDVELKLLKKVVHVNQRQHLYMLQKVREQIGNLAGKRIALLGLAFKPDTDDIREAPAIRMIQKLRNEKAYVQVYDPIAALPPELMDERVKFGSSPEETMKGADAAIICTEWPMFLKIDWVQVKDSMNAPNLFDGRNLLDAGQMKDIGFYYQGIGYS</sequence>
<comment type="catalytic activity">
    <reaction evidence="6 7">
        <text>UDP-alpha-D-glucose + 2 NAD(+) + H2O = UDP-alpha-D-glucuronate + 2 NADH + 3 H(+)</text>
        <dbReference type="Rhea" id="RHEA:23596"/>
        <dbReference type="ChEBI" id="CHEBI:15377"/>
        <dbReference type="ChEBI" id="CHEBI:15378"/>
        <dbReference type="ChEBI" id="CHEBI:57540"/>
        <dbReference type="ChEBI" id="CHEBI:57945"/>
        <dbReference type="ChEBI" id="CHEBI:58052"/>
        <dbReference type="ChEBI" id="CHEBI:58885"/>
        <dbReference type="EC" id="1.1.1.22"/>
    </reaction>
</comment>
<feature type="binding site" evidence="10">
    <location>
        <position position="155"/>
    </location>
    <ligand>
        <name>NAD(+)</name>
        <dbReference type="ChEBI" id="CHEBI:57540"/>
    </ligand>
</feature>
<reference evidence="12" key="1">
    <citation type="submission" date="2021-03" db="EMBL/GenBank/DDBJ databases">
        <title>Antimicrobial resistance genes in bacteria isolated from Japanese honey, and their potential for conferring macrolide and lincosamide resistance in the American foulbrood pathogen Paenibacillus larvae.</title>
        <authorList>
            <person name="Okamoto M."/>
            <person name="Kumagai M."/>
            <person name="Kanamori H."/>
            <person name="Takamatsu D."/>
        </authorList>
    </citation>
    <scope>NUCLEOTIDE SEQUENCE</scope>
    <source>
        <strain evidence="12">J2TS6</strain>
    </source>
</reference>